<dbReference type="VEuPathDB" id="FungiDB:PMAA_062100"/>
<proteinExistence type="predicted"/>
<dbReference type="EMBL" id="DS995900">
    <property type="protein sequence ID" value="EEA25083.1"/>
    <property type="molecule type" value="Genomic_DNA"/>
</dbReference>
<gene>
    <name evidence="1" type="ORF">PMAA_062100</name>
</gene>
<dbReference type="AlphaFoldDB" id="B6Q9H6"/>
<dbReference type="Proteomes" id="UP000001294">
    <property type="component" value="Unassembled WGS sequence"/>
</dbReference>
<dbReference type="OrthoDB" id="73875at2759"/>
<evidence type="ECO:0000313" key="1">
    <source>
        <dbReference type="EMBL" id="EEA25083.1"/>
    </source>
</evidence>
<sequence>MPAGCGPGKYAVAKAMDLSPVQDLPHHLARRSDLSGAPVYDLKFDYDFRRVPRTYGDSQMRIDFSNEEGYWDAVVDRPGQTKKKKRDLEEVRKNQKRWLEEEWREAYHKGGLSRHELHRRWFGSDVIAWLANLVGVGQAEATVELNHHVDETLQIILMDEQYGPCPFGVTQANIRATLEANVQVDTSFGITIIVTLGSPLDLSNSYLYFKNKGKVTAQFQVDAVASISWNSGDIKLIGLDNFPGATFRVPGVVTIGPNMAVYASADASVTLSAHLQAEVNIVSWDIQQTYPQTNQYPVSALDSPNYDGTQTLGSLSVSASVSAVGELALHLKPKVIFGIVFDSRWNVPDCSVDLVMDGFVIFHAEAGLSTDSDNTCPFTYGIDAGVNIYGQLTAPSFYNWGGTAQVPIASVPRKQITPNTCVGSSTSSKRDVVLLDESINQSIQAVTASLRWAHGIFFKADESAGWQVADYRFREPNVALLKRDTFSIRPIIAIPESSLSCPGENVTGCLVCSSYGSDDTNLKIRDETYEADACPWAPTSDTVCIDSTLSKRASAGDKDMTLSWAGTFFFAYYPPCNADDLSGVSSISKWYIPKGAQLNLCDPTIAKFNKDNGAATVNGITIRYNFENDYIFKVQLISLFLEWLCNTNKQSKYSGLGVLDSIPGWQRANAT</sequence>
<evidence type="ECO:0000313" key="2">
    <source>
        <dbReference type="Proteomes" id="UP000001294"/>
    </source>
</evidence>
<protein>
    <submittedName>
        <fullName evidence="1">Uncharacterized protein</fullName>
    </submittedName>
</protein>
<dbReference type="STRING" id="441960.B6Q9H6"/>
<dbReference type="HOGENOM" id="CLU_409440_0_0_1"/>
<organism evidence="1 2">
    <name type="scientific">Talaromyces marneffei (strain ATCC 18224 / CBS 334.59 / QM 7333)</name>
    <name type="common">Penicillium marneffei</name>
    <dbReference type="NCBI Taxonomy" id="441960"/>
    <lineage>
        <taxon>Eukaryota</taxon>
        <taxon>Fungi</taxon>
        <taxon>Dikarya</taxon>
        <taxon>Ascomycota</taxon>
        <taxon>Pezizomycotina</taxon>
        <taxon>Eurotiomycetes</taxon>
        <taxon>Eurotiomycetidae</taxon>
        <taxon>Eurotiales</taxon>
        <taxon>Trichocomaceae</taxon>
        <taxon>Talaromyces</taxon>
        <taxon>Talaromyces sect. Talaromyces</taxon>
    </lineage>
</organism>
<dbReference type="PhylomeDB" id="B6Q9H6"/>
<reference evidence="2" key="1">
    <citation type="journal article" date="2015" name="Genome Announc.">
        <title>Genome sequence of the AIDS-associated pathogen Penicillium marneffei (ATCC18224) and its near taxonomic relative Talaromyces stipitatus (ATCC10500).</title>
        <authorList>
            <person name="Nierman W.C."/>
            <person name="Fedorova-Abrams N.D."/>
            <person name="Andrianopoulos A."/>
        </authorList>
    </citation>
    <scope>NUCLEOTIDE SEQUENCE [LARGE SCALE GENOMIC DNA]</scope>
    <source>
        <strain evidence="2">ATCC 18224 / CBS 334.59 / QM 7333</strain>
    </source>
</reference>
<name>B6Q9H6_TALMQ</name>
<accession>B6Q9H6</accession>
<keyword evidence="2" id="KW-1185">Reference proteome</keyword>